<sequence>MALAPAEAAAAVHATAEAEGPDASPDPDRRYPVDHFLSLDRFGEGIGVGDLTTYRYVQGSGPGGIDLDSFLAMRQAFANLSFQDREPRPAAAISYSVVPGSEAYDIVSPLPAAALLLGSALGGLGALAWRQHRRGSGHTAT</sequence>
<dbReference type="Proteomes" id="UP001375743">
    <property type="component" value="Unassembled WGS sequence"/>
</dbReference>
<protein>
    <recommendedName>
        <fullName evidence="4">PEP-CTERM protein-sorting domain-containing protein</fullName>
    </recommendedName>
</protein>
<dbReference type="EMBL" id="JBBLZC010000007">
    <property type="protein sequence ID" value="MEK0083205.1"/>
    <property type="molecule type" value="Genomic_DNA"/>
</dbReference>
<evidence type="ECO:0000313" key="2">
    <source>
        <dbReference type="EMBL" id="MEK0083205.1"/>
    </source>
</evidence>
<feature type="region of interest" description="Disordered" evidence="1">
    <location>
        <begin position="1"/>
        <end position="31"/>
    </location>
</feature>
<organism evidence="2 3">
    <name type="scientific">Benzoatithermus flavus</name>
    <dbReference type="NCBI Taxonomy" id="3108223"/>
    <lineage>
        <taxon>Bacteria</taxon>
        <taxon>Pseudomonadati</taxon>
        <taxon>Pseudomonadota</taxon>
        <taxon>Alphaproteobacteria</taxon>
        <taxon>Geminicoccales</taxon>
        <taxon>Geminicoccaceae</taxon>
        <taxon>Benzoatithermus</taxon>
    </lineage>
</organism>
<evidence type="ECO:0000256" key="1">
    <source>
        <dbReference type="SAM" id="MobiDB-lite"/>
    </source>
</evidence>
<reference evidence="2 3" key="1">
    <citation type="submission" date="2024-01" db="EMBL/GenBank/DDBJ databases">
        <title>Multi-omics insights into the function and evolution of sodium benzoate biodegradation pathways in Benzoatithermus flavus gen. nov., sp. nov. from hot spring.</title>
        <authorList>
            <person name="Hu C.-J."/>
            <person name="Li W.-J."/>
        </authorList>
    </citation>
    <scope>NUCLEOTIDE SEQUENCE [LARGE SCALE GENOMIC DNA]</scope>
    <source>
        <strain evidence="2 3">SYSU G07066</strain>
    </source>
</reference>
<proteinExistence type="predicted"/>
<keyword evidence="3" id="KW-1185">Reference proteome</keyword>
<feature type="compositionally biased region" description="Low complexity" evidence="1">
    <location>
        <begin position="1"/>
        <end position="18"/>
    </location>
</feature>
<accession>A0ABU8XS08</accession>
<evidence type="ECO:0000313" key="3">
    <source>
        <dbReference type="Proteomes" id="UP001375743"/>
    </source>
</evidence>
<gene>
    <name evidence="2" type="ORF">U1T56_08575</name>
</gene>
<evidence type="ECO:0008006" key="4">
    <source>
        <dbReference type="Google" id="ProtNLM"/>
    </source>
</evidence>
<comment type="caution">
    <text evidence="2">The sequence shown here is derived from an EMBL/GenBank/DDBJ whole genome shotgun (WGS) entry which is preliminary data.</text>
</comment>
<name>A0ABU8XS08_9PROT</name>